<evidence type="ECO:0000256" key="4">
    <source>
        <dbReference type="ARBA" id="ARBA00022490"/>
    </source>
</evidence>
<dbReference type="PROSITE" id="PS50166">
    <property type="entry name" value="IMPORTIN_B_NT"/>
    <property type="match status" value="1"/>
</dbReference>
<dbReference type="FunCoup" id="A0A2G5CU59">
    <property type="interactions" value="3849"/>
</dbReference>
<dbReference type="OrthoDB" id="10263328at2759"/>
<dbReference type="GO" id="GO:0005737">
    <property type="term" value="C:cytoplasm"/>
    <property type="evidence" value="ECO:0007669"/>
    <property type="project" value="UniProtKB-SubCell"/>
</dbReference>
<dbReference type="Pfam" id="PF03810">
    <property type="entry name" value="IBN_N"/>
    <property type="match status" value="1"/>
</dbReference>
<evidence type="ECO:0000256" key="3">
    <source>
        <dbReference type="ARBA" id="ARBA00022448"/>
    </source>
</evidence>
<dbReference type="GO" id="GO:0031267">
    <property type="term" value="F:small GTPase binding"/>
    <property type="evidence" value="ECO:0007669"/>
    <property type="project" value="InterPro"/>
</dbReference>
<accession>A0A2G5CU59</accession>
<protein>
    <recommendedName>
        <fullName evidence="7">Importin N-terminal domain-containing protein</fullName>
    </recommendedName>
</protein>
<keyword evidence="9" id="KW-1185">Reference proteome</keyword>
<dbReference type="SMART" id="SM00913">
    <property type="entry name" value="IBN_N"/>
    <property type="match status" value="1"/>
</dbReference>
<keyword evidence="5" id="KW-0677">Repeat</keyword>
<keyword evidence="3" id="KW-0813">Transport</keyword>
<organism evidence="8 9">
    <name type="scientific">Aquilegia coerulea</name>
    <name type="common">Rocky mountain columbine</name>
    <dbReference type="NCBI Taxonomy" id="218851"/>
    <lineage>
        <taxon>Eukaryota</taxon>
        <taxon>Viridiplantae</taxon>
        <taxon>Streptophyta</taxon>
        <taxon>Embryophyta</taxon>
        <taxon>Tracheophyta</taxon>
        <taxon>Spermatophyta</taxon>
        <taxon>Magnoliopsida</taxon>
        <taxon>Ranunculales</taxon>
        <taxon>Ranunculaceae</taxon>
        <taxon>Thalictroideae</taxon>
        <taxon>Aquilegia</taxon>
    </lineage>
</organism>
<dbReference type="EMBL" id="KZ305054">
    <property type="protein sequence ID" value="PIA34812.1"/>
    <property type="molecule type" value="Genomic_DNA"/>
</dbReference>
<dbReference type="InterPro" id="IPR058584">
    <property type="entry name" value="IMB1_TNPO1-like_TPR"/>
</dbReference>
<comment type="subcellular location">
    <subcellularLocation>
        <location evidence="1">Cytoplasm</location>
    </subcellularLocation>
</comment>
<dbReference type="STRING" id="218851.A0A2G5CU59"/>
<evidence type="ECO:0000256" key="2">
    <source>
        <dbReference type="ARBA" id="ARBA00010907"/>
    </source>
</evidence>
<dbReference type="InterPro" id="IPR001494">
    <property type="entry name" value="Importin-beta_N"/>
</dbReference>
<keyword evidence="4" id="KW-0963">Cytoplasm</keyword>
<dbReference type="InterPro" id="IPR011989">
    <property type="entry name" value="ARM-like"/>
</dbReference>
<evidence type="ECO:0000256" key="5">
    <source>
        <dbReference type="ARBA" id="ARBA00022737"/>
    </source>
</evidence>
<keyword evidence="6" id="KW-0653">Protein transport</keyword>
<dbReference type="Gene3D" id="1.25.10.10">
    <property type="entry name" value="Leucine-rich Repeat Variant"/>
    <property type="match status" value="1"/>
</dbReference>
<feature type="domain" description="Importin N-terminal" evidence="7">
    <location>
        <begin position="23"/>
        <end position="103"/>
    </location>
</feature>
<dbReference type="AlphaFoldDB" id="A0A2G5CU59"/>
<dbReference type="Proteomes" id="UP000230069">
    <property type="component" value="Unassembled WGS sequence"/>
</dbReference>
<evidence type="ECO:0000259" key="7">
    <source>
        <dbReference type="PROSITE" id="PS50166"/>
    </source>
</evidence>
<evidence type="ECO:0000313" key="9">
    <source>
        <dbReference type="Proteomes" id="UP000230069"/>
    </source>
</evidence>
<dbReference type="InParanoid" id="A0A2G5CU59"/>
<gene>
    <name evidence="8" type="ORF">AQUCO_03700234v1</name>
</gene>
<dbReference type="PANTHER" id="PTHR10527">
    <property type="entry name" value="IMPORTIN BETA"/>
    <property type="match status" value="1"/>
</dbReference>
<comment type="similarity">
    <text evidence="2">Belongs to the importin beta family. Importin beta-1 subfamily.</text>
</comment>
<evidence type="ECO:0000256" key="1">
    <source>
        <dbReference type="ARBA" id="ARBA00004496"/>
    </source>
</evidence>
<dbReference type="InterPro" id="IPR040122">
    <property type="entry name" value="Importin_beta"/>
</dbReference>
<sequence length="872" mass="96447">MAMEVTQILLNAQAVDDTLRKHAEESLKQFQEQNLPAFLLSLSRELANDEKPVDSRQLAGLVLKNALDAKDQQRKSELVQRWISLDTATKAEIKDCLLRTLSSPVPDPRSTASQVIAKIAGIELPHKQWPQLIGSLLSTIHQLPAHVKQATLDTLGYLCEEVSSDVIDQDQVNKILTAVVQGMNSSEGSNDVRLAATKALYNALGFAQANFTNDMERDYIMRVVCEATLSPEVKIRQAAFECLVSISSTYYNKLAPYIQDIFNITAKAVREDEEPVALQAIEFWSSICDEEIDILEEYGGEFSGDSDIPCFYFVKQALPVLVPMLLETLLKQEEDQDQDEGAWNLAMAGGTCLGLVARTVGDDIVPLVMPFIEENITKPDWRQREAATYAFGSILEGPSPDKLTSIVNVALSFMLNALMKDPNNHVKDTTAWTLGRIFEFLHGSTMESAIVTPANCQQIISVLLQSMKDAPNVAEKACGALYFLAQGYEDLGSSSSPLTPFFQDIVQALLTVTHREDAGESRLRTAAYEALNEVVRSSTEETAPLVLQLVPLIMMELHNTLEAQKLSSYEKEKQAELQGLLCGCLQVFIQKLGSSEPTKYVFMQYADQMMGLFLRVFACRSATVHEEAMLAIGALAYTTGSDFIKYMPEFYKYLEMGLQNFEEYQVCAITVGVVGDICRALEDKILPYCDGIMTQLLKDLSSNQLHRSVKPPIFSCFGDISLAIGENFEKYLMYAMPMLQSAAELSAQTSGGDEEIMEYTNLLRNGILEAYSGIFQGFKNSPKTQLLMPYAPHILQFLDSLYLEKDMDDVVTKTAIGVLGDLADTLGSNAGPLIQQSLSSKDFLSECLSSDDPLIKESAEWARMAISQAVSG</sequence>
<dbReference type="FunFam" id="1.25.10.10:FF:000027">
    <property type="entry name" value="Importin subunit beta-1"/>
    <property type="match status" value="1"/>
</dbReference>
<dbReference type="SUPFAM" id="SSF48371">
    <property type="entry name" value="ARM repeat"/>
    <property type="match status" value="1"/>
</dbReference>
<proteinExistence type="inferred from homology"/>
<dbReference type="GO" id="GO:0006606">
    <property type="term" value="P:protein import into nucleus"/>
    <property type="evidence" value="ECO:0007669"/>
    <property type="project" value="InterPro"/>
</dbReference>
<evidence type="ECO:0000313" key="8">
    <source>
        <dbReference type="EMBL" id="PIA34812.1"/>
    </source>
</evidence>
<evidence type="ECO:0000256" key="6">
    <source>
        <dbReference type="ARBA" id="ARBA00022927"/>
    </source>
</evidence>
<reference evidence="8 9" key="1">
    <citation type="submission" date="2017-09" db="EMBL/GenBank/DDBJ databases">
        <title>WGS assembly of Aquilegia coerulea Goldsmith.</title>
        <authorList>
            <person name="Hodges S."/>
            <person name="Kramer E."/>
            <person name="Nordborg M."/>
            <person name="Tomkins J."/>
            <person name="Borevitz J."/>
            <person name="Derieg N."/>
            <person name="Yan J."/>
            <person name="Mihaltcheva S."/>
            <person name="Hayes R.D."/>
            <person name="Rokhsar D."/>
        </authorList>
    </citation>
    <scope>NUCLEOTIDE SEQUENCE [LARGE SCALE GENOMIC DNA]</scope>
    <source>
        <strain evidence="9">cv. Goldsmith</strain>
    </source>
</reference>
<dbReference type="Pfam" id="PF25574">
    <property type="entry name" value="TPR_IMB1"/>
    <property type="match status" value="1"/>
</dbReference>
<dbReference type="InterPro" id="IPR016024">
    <property type="entry name" value="ARM-type_fold"/>
</dbReference>
<name>A0A2G5CU59_AQUCA</name>
<dbReference type="Pfam" id="PF13513">
    <property type="entry name" value="HEAT_EZ"/>
    <property type="match status" value="1"/>
</dbReference>